<keyword evidence="2" id="KW-0130">Cell adhesion</keyword>
<feature type="signal peptide" evidence="6">
    <location>
        <begin position="1"/>
        <end position="28"/>
    </location>
</feature>
<organism evidence="8 9">
    <name type="scientific">Streptosporangium roseum (strain ATCC 12428 / DSM 43021 / JCM 3005 / KCTC 9067 / NCIMB 10171 / NRRL 2505 / NI 9100)</name>
    <dbReference type="NCBI Taxonomy" id="479432"/>
    <lineage>
        <taxon>Bacteria</taxon>
        <taxon>Bacillati</taxon>
        <taxon>Actinomycetota</taxon>
        <taxon>Actinomycetes</taxon>
        <taxon>Streptosporangiales</taxon>
        <taxon>Streptosporangiaceae</taxon>
        <taxon>Streptosporangium</taxon>
    </lineage>
</organism>
<evidence type="ECO:0000313" key="8">
    <source>
        <dbReference type="EMBL" id="ACZ91843.1"/>
    </source>
</evidence>
<reference evidence="8 9" key="1">
    <citation type="journal article" date="2010" name="Stand. Genomic Sci.">
        <title>Complete genome sequence of Streptosporangium roseum type strain (NI 9100).</title>
        <authorList>
            <person name="Nolan M."/>
            <person name="Sikorski J."/>
            <person name="Jando M."/>
            <person name="Lucas S."/>
            <person name="Lapidus A."/>
            <person name="Glavina Del Rio T."/>
            <person name="Chen F."/>
            <person name="Tice H."/>
            <person name="Pitluck S."/>
            <person name="Cheng J.F."/>
            <person name="Chertkov O."/>
            <person name="Sims D."/>
            <person name="Meincke L."/>
            <person name="Brettin T."/>
            <person name="Han C."/>
            <person name="Detter J.C."/>
            <person name="Bruce D."/>
            <person name="Goodwin L."/>
            <person name="Land M."/>
            <person name="Hauser L."/>
            <person name="Chang Y.J."/>
            <person name="Jeffries C.D."/>
            <person name="Ivanova N."/>
            <person name="Mavromatis K."/>
            <person name="Mikhailova N."/>
            <person name="Chen A."/>
            <person name="Palaniappan K."/>
            <person name="Chain P."/>
            <person name="Rohde M."/>
            <person name="Goker M."/>
            <person name="Bristow J."/>
            <person name="Eisen J.A."/>
            <person name="Markowitz V."/>
            <person name="Hugenholtz P."/>
            <person name="Kyrpides N.C."/>
            <person name="Klenk H.P."/>
        </authorList>
    </citation>
    <scope>NUCLEOTIDE SEQUENCE [LARGE SCALE GENOMIC DNA]</scope>
    <source>
        <strain evidence="9">ATCC 12428 / DSM 43021 / JCM 3005 / NI 9100</strain>
    </source>
</reference>
<evidence type="ECO:0000256" key="2">
    <source>
        <dbReference type="ARBA" id="ARBA00022889"/>
    </source>
</evidence>
<keyword evidence="9" id="KW-1185">Reference proteome</keyword>
<feature type="compositionally biased region" description="Low complexity" evidence="4">
    <location>
        <begin position="442"/>
        <end position="454"/>
    </location>
</feature>
<dbReference type="HOGENOM" id="CLU_423845_0_0_11"/>
<keyword evidence="5" id="KW-0812">Transmembrane</keyword>
<keyword evidence="1" id="KW-0964">Secreted</keyword>
<evidence type="ECO:0000313" key="9">
    <source>
        <dbReference type="Proteomes" id="UP000002029"/>
    </source>
</evidence>
<keyword evidence="5" id="KW-1133">Transmembrane helix</keyword>
<evidence type="ECO:0000256" key="1">
    <source>
        <dbReference type="ARBA" id="ARBA00022512"/>
    </source>
</evidence>
<dbReference type="Pfam" id="PF03777">
    <property type="entry name" value="ChpA-C"/>
    <property type="match status" value="6"/>
</dbReference>
<feature type="domain" description="Chaplin" evidence="7">
    <location>
        <begin position="278"/>
        <end position="318"/>
    </location>
</feature>
<feature type="domain" description="Chaplin" evidence="7">
    <location>
        <begin position="333"/>
        <end position="373"/>
    </location>
</feature>
<accession>D2BCM3</accession>
<feature type="region of interest" description="Disordered" evidence="4">
    <location>
        <begin position="68"/>
        <end position="88"/>
    </location>
</feature>
<keyword evidence="5" id="KW-0472">Membrane</keyword>
<dbReference type="PROSITE" id="PS51884">
    <property type="entry name" value="CHAPLIN"/>
    <property type="match status" value="5"/>
</dbReference>
<keyword evidence="1" id="KW-0134">Cell wall</keyword>
<dbReference type="Proteomes" id="UP000002029">
    <property type="component" value="Chromosome"/>
</dbReference>
<dbReference type="EMBL" id="CP001814">
    <property type="protein sequence ID" value="ACZ91843.1"/>
    <property type="molecule type" value="Genomic_DNA"/>
</dbReference>
<feature type="compositionally biased region" description="Gly residues" evidence="4">
    <location>
        <begin position="203"/>
        <end position="215"/>
    </location>
</feature>
<evidence type="ECO:0000256" key="5">
    <source>
        <dbReference type="SAM" id="Phobius"/>
    </source>
</evidence>
<evidence type="ECO:0000259" key="7">
    <source>
        <dbReference type="PROSITE" id="PS51884"/>
    </source>
</evidence>
<feature type="chain" id="PRO_5003029584" description="Chaplin domain-containing protein" evidence="6">
    <location>
        <begin position="29"/>
        <end position="532"/>
    </location>
</feature>
<gene>
    <name evidence="8" type="ordered locus">Sros_9225</name>
</gene>
<proteinExistence type="predicted"/>
<evidence type="ECO:0000256" key="3">
    <source>
        <dbReference type="ARBA" id="ARBA00023087"/>
    </source>
</evidence>
<evidence type="ECO:0000256" key="4">
    <source>
        <dbReference type="SAM" id="MobiDB-lite"/>
    </source>
</evidence>
<feature type="region of interest" description="Disordered" evidence="4">
    <location>
        <begin position="183"/>
        <end position="231"/>
    </location>
</feature>
<dbReference type="GO" id="GO:0007155">
    <property type="term" value="P:cell adhesion"/>
    <property type="evidence" value="ECO:0007669"/>
    <property type="project" value="UniProtKB-KW"/>
</dbReference>
<dbReference type="AlphaFoldDB" id="D2BCM3"/>
<feature type="domain" description="Chaplin" evidence="7">
    <location>
        <begin position="144"/>
        <end position="184"/>
    </location>
</feature>
<evidence type="ECO:0000256" key="6">
    <source>
        <dbReference type="SAM" id="SignalP"/>
    </source>
</evidence>
<keyword evidence="6" id="KW-0732">Signal</keyword>
<keyword evidence="3" id="KW-0034">Amyloid</keyword>
<feature type="domain" description="Chaplin" evidence="7">
    <location>
        <begin position="33"/>
        <end position="73"/>
    </location>
</feature>
<dbReference type="STRING" id="479432.Sros_9225"/>
<dbReference type="KEGG" id="sro:Sros_9225"/>
<protein>
    <recommendedName>
        <fullName evidence="7">Chaplin domain-containing protein</fullName>
    </recommendedName>
</protein>
<sequence length="532" mass="50154">MRTWVKSTTPAALLALGVMTLGSGTAFADTSGDNSVGGGNQVNIPISLPIDISGNAVGVVGDAAAGSKGGASVENTGGNGIPGQTSGRGSVLGGNQVNAPITAPINACGNALSLFGSSEAGCKGGASVRNNGRGGAGGNRTSGDHSVLGGNQVVAPITAPINICGNSVAILGKAFSGCRGGAEVTDGGRPGKPGKPGRSGKPGYPGGHGGHGGWRPGSTGNDTDGRFGAGSGNQVIAPITAPITACGNAVGNASAGCEGGASVKNGGGGAGGNRTSGRSGVLAGNQVVAPITAPINVCGNAVAVLGKAFAGCKGGASVNNGGAGAGGNRTSGRSGVLAGNQVVAPITAPINICGNAVAVLGDAAAGCLGGSHVGRPGGGGHHDYGHWAQRVGARKNSGLVPALPVVPALGAGGIAQPGQRAHGADLPQFPLVGEAQDVAGLPGAPAVPGTPATAQSAGRKADSPLTPATDLVSSTPIGGALPVGDLGLMSAAQPAGVTGMNPGSLAALLAGVMAAASATLFATTRRVRFGRK</sequence>
<name>D2BCM3_STRRD</name>
<dbReference type="eggNOG" id="ENOG5033GQX">
    <property type="taxonomic scope" value="Bacteria"/>
</dbReference>
<feature type="domain" description="Chaplin" evidence="7">
    <location>
        <begin position="88"/>
        <end position="128"/>
    </location>
</feature>
<dbReference type="RefSeq" id="WP_012895569.1">
    <property type="nucleotide sequence ID" value="NC_013595.1"/>
</dbReference>
<dbReference type="InterPro" id="IPR005528">
    <property type="entry name" value="ChpA-H"/>
</dbReference>
<feature type="transmembrane region" description="Helical" evidence="5">
    <location>
        <begin position="503"/>
        <end position="522"/>
    </location>
</feature>
<dbReference type="OrthoDB" id="3544424at2"/>
<feature type="region of interest" description="Disordered" evidence="4">
    <location>
        <begin position="442"/>
        <end position="473"/>
    </location>
</feature>